<keyword evidence="3" id="KW-1185">Reference proteome</keyword>
<proteinExistence type="predicted"/>
<evidence type="ECO:0000256" key="1">
    <source>
        <dbReference type="SAM" id="Phobius"/>
    </source>
</evidence>
<name>A0A5B7IJX2_PORTR</name>
<comment type="caution">
    <text evidence="2">The sequence shown here is derived from an EMBL/GenBank/DDBJ whole genome shotgun (WGS) entry which is preliminary data.</text>
</comment>
<sequence>MKRPGGGGGERRGGAAVLVVVVVVVVVAGSRRYDQHPLNTSRTLFHGREVTGSLVVLLPSLHLSRLPQERWPGGRREEGREIEERGGCQRIPEDTIGCQLARITPASLWP</sequence>
<dbReference type="Proteomes" id="UP000324222">
    <property type="component" value="Unassembled WGS sequence"/>
</dbReference>
<evidence type="ECO:0000313" key="3">
    <source>
        <dbReference type="Proteomes" id="UP000324222"/>
    </source>
</evidence>
<keyword evidence="1" id="KW-0812">Transmembrane</keyword>
<feature type="transmembrane region" description="Helical" evidence="1">
    <location>
        <begin position="12"/>
        <end position="30"/>
    </location>
</feature>
<keyword evidence="1" id="KW-0472">Membrane</keyword>
<dbReference type="AlphaFoldDB" id="A0A5B7IJX2"/>
<organism evidence="2 3">
    <name type="scientific">Portunus trituberculatus</name>
    <name type="common">Swimming crab</name>
    <name type="synonym">Neptunus trituberculatus</name>
    <dbReference type="NCBI Taxonomy" id="210409"/>
    <lineage>
        <taxon>Eukaryota</taxon>
        <taxon>Metazoa</taxon>
        <taxon>Ecdysozoa</taxon>
        <taxon>Arthropoda</taxon>
        <taxon>Crustacea</taxon>
        <taxon>Multicrustacea</taxon>
        <taxon>Malacostraca</taxon>
        <taxon>Eumalacostraca</taxon>
        <taxon>Eucarida</taxon>
        <taxon>Decapoda</taxon>
        <taxon>Pleocyemata</taxon>
        <taxon>Brachyura</taxon>
        <taxon>Eubrachyura</taxon>
        <taxon>Portunoidea</taxon>
        <taxon>Portunidae</taxon>
        <taxon>Portuninae</taxon>
        <taxon>Portunus</taxon>
    </lineage>
</organism>
<gene>
    <name evidence="2" type="ORF">E2C01_078839</name>
</gene>
<dbReference type="EMBL" id="VSRR010064435">
    <property type="protein sequence ID" value="MPC84112.1"/>
    <property type="molecule type" value="Genomic_DNA"/>
</dbReference>
<protein>
    <submittedName>
        <fullName evidence="2">Uncharacterized protein</fullName>
    </submittedName>
</protein>
<reference evidence="2 3" key="1">
    <citation type="submission" date="2019-05" db="EMBL/GenBank/DDBJ databases">
        <title>Another draft genome of Portunus trituberculatus and its Hox gene families provides insights of decapod evolution.</title>
        <authorList>
            <person name="Jeong J.-H."/>
            <person name="Song I."/>
            <person name="Kim S."/>
            <person name="Choi T."/>
            <person name="Kim D."/>
            <person name="Ryu S."/>
            <person name="Kim W."/>
        </authorList>
    </citation>
    <scope>NUCLEOTIDE SEQUENCE [LARGE SCALE GENOMIC DNA]</scope>
    <source>
        <tissue evidence="2">Muscle</tissue>
    </source>
</reference>
<keyword evidence="1" id="KW-1133">Transmembrane helix</keyword>
<accession>A0A5B7IJX2</accession>
<evidence type="ECO:0000313" key="2">
    <source>
        <dbReference type="EMBL" id="MPC84112.1"/>
    </source>
</evidence>